<evidence type="ECO:0000256" key="3">
    <source>
        <dbReference type="ARBA" id="ARBA00022679"/>
    </source>
</evidence>
<feature type="region of interest" description="Disordered" evidence="7">
    <location>
        <begin position="94"/>
        <end position="206"/>
    </location>
</feature>
<protein>
    <recommendedName>
        <fullName evidence="6">Probable DNA-directed RNA polymerase subunit delta</fullName>
    </recommendedName>
    <alternativeName>
        <fullName evidence="6">RNAP delta factor</fullName>
    </alternativeName>
</protein>
<evidence type="ECO:0000256" key="6">
    <source>
        <dbReference type="HAMAP-Rule" id="MF_00357"/>
    </source>
</evidence>
<evidence type="ECO:0000313" key="10">
    <source>
        <dbReference type="Proteomes" id="UP000665043"/>
    </source>
</evidence>
<evidence type="ECO:0000256" key="2">
    <source>
        <dbReference type="ARBA" id="ARBA00022478"/>
    </source>
</evidence>
<keyword evidence="10" id="KW-1185">Reference proteome</keyword>
<dbReference type="InterPro" id="IPR029757">
    <property type="entry name" value="RpoE"/>
</dbReference>
<keyword evidence="3 6" id="KW-0808">Transferase</keyword>
<comment type="subunit">
    <text evidence="6">RNAP is composed of a core of 2 alpha, a beta and a beta' subunits. The core is associated with a delta subunit and one of several sigma factors.</text>
</comment>
<dbReference type="InterPro" id="IPR038087">
    <property type="entry name" value="RNAP_delta_N_dom_sf"/>
</dbReference>
<dbReference type="InterPro" id="IPR007759">
    <property type="entry name" value="Asxl_HARE-HTH"/>
</dbReference>
<evidence type="ECO:0000256" key="4">
    <source>
        <dbReference type="ARBA" id="ARBA00022695"/>
    </source>
</evidence>
<reference evidence="9 10" key="1">
    <citation type="submission" date="2019-12" db="EMBL/GenBank/DDBJ databases">
        <title>The whole genome sequencing of a strain isolated from a Mars analog, Dalangtan Playa.</title>
        <authorList>
            <person name="Huang T."/>
        </authorList>
    </citation>
    <scope>NUCLEOTIDE SEQUENCE [LARGE SCALE GENOMIC DNA]</scope>
    <source>
        <strain evidence="9 10">DP4-553-S</strain>
    </source>
</reference>
<dbReference type="Gene3D" id="1.10.10.1250">
    <property type="entry name" value="RNA polymerase, subunit delta, N-terminal domain"/>
    <property type="match status" value="1"/>
</dbReference>
<evidence type="ECO:0000256" key="1">
    <source>
        <dbReference type="ARBA" id="ARBA00009828"/>
    </source>
</evidence>
<keyword evidence="4 6" id="KW-0548">Nucleotidyltransferase</keyword>
<evidence type="ECO:0000313" key="9">
    <source>
        <dbReference type="EMBL" id="QTN00886.1"/>
    </source>
</evidence>
<comment type="similarity">
    <text evidence="1 6">Belongs to the RpoE family.</text>
</comment>
<dbReference type="Pfam" id="PF05066">
    <property type="entry name" value="HARE-HTH"/>
    <property type="match status" value="1"/>
</dbReference>
<proteinExistence type="inferred from homology"/>
<dbReference type="EMBL" id="CP046956">
    <property type="protein sequence ID" value="QTN00886.1"/>
    <property type="molecule type" value="Genomic_DNA"/>
</dbReference>
<accession>A0ABX7VYJ2</accession>
<feature type="compositionally biased region" description="Basic residues" evidence="7">
    <location>
        <begin position="96"/>
        <end position="109"/>
    </location>
</feature>
<evidence type="ECO:0000256" key="5">
    <source>
        <dbReference type="ARBA" id="ARBA00023163"/>
    </source>
</evidence>
<keyword evidence="2 6" id="KW-0240">DNA-directed RNA polymerase</keyword>
<keyword evidence="5 6" id="KW-0804">Transcription</keyword>
<evidence type="ECO:0000256" key="7">
    <source>
        <dbReference type="SAM" id="MobiDB-lite"/>
    </source>
</evidence>
<dbReference type="GO" id="GO:0003899">
    <property type="term" value="F:DNA-directed RNA polymerase activity"/>
    <property type="evidence" value="ECO:0007669"/>
    <property type="project" value="UniProtKB-EC"/>
</dbReference>
<feature type="compositionally biased region" description="Basic and acidic residues" evidence="7">
    <location>
        <begin position="158"/>
        <end position="186"/>
    </location>
</feature>
<dbReference type="PROSITE" id="PS51913">
    <property type="entry name" value="HTH_HARE"/>
    <property type="match status" value="1"/>
</dbReference>
<dbReference type="RefSeq" id="WP_209366012.1">
    <property type="nucleotide sequence ID" value="NZ_CP046956.1"/>
</dbReference>
<dbReference type="GO" id="GO:0000428">
    <property type="term" value="C:DNA-directed RNA polymerase complex"/>
    <property type="evidence" value="ECO:0007669"/>
    <property type="project" value="UniProtKB-KW"/>
</dbReference>
<feature type="compositionally biased region" description="Acidic residues" evidence="7">
    <location>
        <begin position="187"/>
        <end position="206"/>
    </location>
</feature>
<evidence type="ECO:0000259" key="8">
    <source>
        <dbReference type="PROSITE" id="PS51913"/>
    </source>
</evidence>
<feature type="compositionally biased region" description="Acidic residues" evidence="7">
    <location>
        <begin position="115"/>
        <end position="157"/>
    </location>
</feature>
<dbReference type="Proteomes" id="UP000665043">
    <property type="component" value="Chromosome"/>
</dbReference>
<name>A0ABX7VYJ2_9BACI</name>
<comment type="function">
    <text evidence="6">Participates in both the initiation and recycling phases of transcription. In the presence of the delta subunit, RNAP displays an increased specificity of transcription, a decreased affinity for nucleic acids, and an increased efficiency of RNA synthesis because of enhanced recycling.</text>
</comment>
<gene>
    <name evidence="6 9" type="primary">rpoE</name>
    <name evidence="9" type="ORF">ERJ70_17295</name>
</gene>
<dbReference type="HAMAP" id="MF_00357">
    <property type="entry name" value="RNApol_bact_RpoE"/>
    <property type="match status" value="1"/>
</dbReference>
<sequence length="206" mass="23945">MSLTNYSHEEISDLSMIELASEILAEEKKAKDFREVYERITELKGFTDAQKDENIAQFYTDLNTDGRFLTIGSNLWGLKDWYPIEQIEEEITEAPKKKKKKAKAKTSKRKKEDIYVEEEVDEDLDELVEDLDFDDIDTTDEFANDNDEDFDDEDSDTDTDKADNDNEYDGDFRSGKLDDEDQKVVEEDVSYVGDEDDDDANDDNYN</sequence>
<feature type="domain" description="HTH HARE-type" evidence="8">
    <location>
        <begin position="14"/>
        <end position="81"/>
    </location>
</feature>
<dbReference type="NCBIfam" id="TIGR04567">
    <property type="entry name" value="RNAP_delt_lowGC"/>
    <property type="match status" value="1"/>
</dbReference>
<organism evidence="9 10">
    <name type="scientific">Sediminibacillus dalangtanensis</name>
    <dbReference type="NCBI Taxonomy" id="2729421"/>
    <lineage>
        <taxon>Bacteria</taxon>
        <taxon>Bacillati</taxon>
        <taxon>Bacillota</taxon>
        <taxon>Bacilli</taxon>
        <taxon>Bacillales</taxon>
        <taxon>Bacillaceae</taxon>
        <taxon>Sediminibacillus</taxon>
    </lineage>
</organism>